<evidence type="ECO:0000256" key="5">
    <source>
        <dbReference type="ARBA" id="ARBA00022723"/>
    </source>
</evidence>
<dbReference type="Proteomes" id="UP000677234">
    <property type="component" value="Chromosome"/>
</dbReference>
<dbReference type="InterPro" id="IPR023333">
    <property type="entry name" value="Proteasome_suB-type"/>
</dbReference>
<dbReference type="EMBL" id="CP073708">
    <property type="protein sequence ID" value="QUO43151.1"/>
    <property type="molecule type" value="Genomic_DNA"/>
</dbReference>
<feature type="binding site" evidence="8">
    <location>
        <position position="164"/>
    </location>
    <ligand>
        <name>Na(+)</name>
        <dbReference type="ChEBI" id="CHEBI:29101"/>
    </ligand>
</feature>
<keyword evidence="3 8" id="KW-0963">Cytoplasm</keyword>
<comment type="function">
    <text evidence="8">Protease subunit of a proteasome-like degradation complex believed to be a general protein degrading machinery.</text>
</comment>
<sequence>MGQFHATTIFAIHHNGEAAMAGDGQVTFGNSMVMKHGAKKVRRLYRGEVLAGFAGSVADAITLFEKFEGKLEEYHGNLQRAAVELAKEWRMDKILRRLEAMMIVCNKNHLLLISGNGEIIEPDDGILAIGSGGSFALAAGRALKRYAPHLSAREIAEASLRTAAEICVFTNDNLVVDEMK</sequence>
<evidence type="ECO:0000256" key="3">
    <source>
        <dbReference type="ARBA" id="ARBA00022490"/>
    </source>
</evidence>
<dbReference type="InterPro" id="IPR022281">
    <property type="entry name" value="ATP-dep_Prtase_HsIV_su"/>
</dbReference>
<name>A0A7T5EP39_9BACL</name>
<feature type="binding site" evidence="8">
    <location>
        <position position="167"/>
    </location>
    <ligand>
        <name>Na(+)</name>
        <dbReference type="ChEBI" id="CHEBI:29101"/>
    </ligand>
</feature>
<dbReference type="CDD" id="cd01913">
    <property type="entry name" value="protease_HslV"/>
    <property type="match status" value="1"/>
</dbReference>
<evidence type="ECO:0000256" key="8">
    <source>
        <dbReference type="HAMAP-Rule" id="MF_00248"/>
    </source>
</evidence>
<organism evidence="9 11">
    <name type="scientific">Brevibacillus composti</name>
    <dbReference type="NCBI Taxonomy" id="2796470"/>
    <lineage>
        <taxon>Bacteria</taxon>
        <taxon>Bacillati</taxon>
        <taxon>Bacillota</taxon>
        <taxon>Bacilli</taxon>
        <taxon>Bacillales</taxon>
        <taxon>Paenibacillaceae</taxon>
        <taxon>Brevibacillus</taxon>
    </lineage>
</organism>
<keyword evidence="12" id="KW-1185">Reference proteome</keyword>
<dbReference type="GO" id="GO:0005839">
    <property type="term" value="C:proteasome core complex"/>
    <property type="evidence" value="ECO:0007669"/>
    <property type="project" value="InterPro"/>
</dbReference>
<feature type="binding site" evidence="8">
    <location>
        <position position="170"/>
    </location>
    <ligand>
        <name>Na(+)</name>
        <dbReference type="ChEBI" id="CHEBI:29101"/>
    </ligand>
</feature>
<evidence type="ECO:0000313" key="12">
    <source>
        <dbReference type="Proteomes" id="UP000677234"/>
    </source>
</evidence>
<dbReference type="SUPFAM" id="SSF56235">
    <property type="entry name" value="N-terminal nucleophile aminohydrolases (Ntn hydrolases)"/>
    <property type="match status" value="1"/>
</dbReference>
<comment type="activity regulation">
    <text evidence="8">Allosterically activated by HslU binding.</text>
</comment>
<dbReference type="HAMAP" id="MF_00248">
    <property type="entry name" value="HslV"/>
    <property type="match status" value="1"/>
</dbReference>
<comment type="subunit">
    <text evidence="8">A double ring-shaped homohexamer of HslV is capped on each side by a ring-shaped HslU homohexamer. The assembly of the HslU/HslV complex is dependent on binding of ATP.</text>
</comment>
<comment type="catalytic activity">
    <reaction evidence="8">
        <text>ATP-dependent cleavage of peptide bonds with broad specificity.</text>
        <dbReference type="EC" id="3.4.25.2"/>
    </reaction>
</comment>
<dbReference type="AlphaFoldDB" id="A0A7T5EP39"/>
<keyword evidence="8" id="KW-0888">Threonine protease</keyword>
<evidence type="ECO:0000256" key="2">
    <source>
        <dbReference type="ARBA" id="ARBA00006053"/>
    </source>
</evidence>
<dbReference type="Proteomes" id="UP000595847">
    <property type="component" value="Chromosome"/>
</dbReference>
<dbReference type="InterPro" id="IPR001353">
    <property type="entry name" value="Proteasome_sua/b"/>
</dbReference>
<evidence type="ECO:0000313" key="11">
    <source>
        <dbReference type="Proteomes" id="UP000595847"/>
    </source>
</evidence>
<dbReference type="EC" id="3.4.25.2" evidence="8"/>
<evidence type="ECO:0000256" key="1">
    <source>
        <dbReference type="ARBA" id="ARBA00004496"/>
    </source>
</evidence>
<keyword evidence="4 8" id="KW-0645">Protease</keyword>
<evidence type="ECO:0000256" key="4">
    <source>
        <dbReference type="ARBA" id="ARBA00022670"/>
    </source>
</evidence>
<dbReference type="NCBIfam" id="NF003964">
    <property type="entry name" value="PRK05456.1"/>
    <property type="match status" value="1"/>
</dbReference>
<dbReference type="Gene3D" id="3.60.20.10">
    <property type="entry name" value="Glutamine Phosphoribosylpyrophosphate, subunit 1, domain 1"/>
    <property type="match status" value="1"/>
</dbReference>
<dbReference type="PIRSF" id="PIRSF039093">
    <property type="entry name" value="HslV"/>
    <property type="match status" value="1"/>
</dbReference>
<comment type="subcellular location">
    <subcellularLocation>
        <location evidence="1 8">Cytoplasm</location>
    </subcellularLocation>
</comment>
<feature type="active site" evidence="8">
    <location>
        <position position="7"/>
    </location>
</feature>
<reference evidence="10" key="2">
    <citation type="submission" date="2021-04" db="EMBL/GenBank/DDBJ databases">
        <title>Brevibacillus composti FJAT-54423, complete genome.</title>
        <authorList>
            <person name="Tang R."/>
        </authorList>
    </citation>
    <scope>NUCLEOTIDE SEQUENCE</scope>
    <source>
        <strain evidence="10">FJAT-54424</strain>
    </source>
</reference>
<dbReference type="GO" id="GO:0009376">
    <property type="term" value="C:HslUV protease complex"/>
    <property type="evidence" value="ECO:0007669"/>
    <property type="project" value="UniProtKB-UniRule"/>
</dbReference>
<evidence type="ECO:0000256" key="6">
    <source>
        <dbReference type="ARBA" id="ARBA00022801"/>
    </source>
</evidence>
<reference evidence="9 11" key="1">
    <citation type="submission" date="2020-12" db="EMBL/GenBank/DDBJ databases">
        <title>strain FJAT-54423T represents a novel species of the genus Brevibacillus.</title>
        <authorList>
            <person name="Tang R."/>
        </authorList>
    </citation>
    <scope>NUCLEOTIDE SEQUENCE [LARGE SCALE GENOMIC DNA]</scope>
    <source>
        <strain evidence="9 11">FJAT-54423</strain>
    </source>
</reference>
<keyword evidence="7 8" id="KW-0915">Sodium</keyword>
<dbReference type="InterPro" id="IPR029055">
    <property type="entry name" value="Ntn_hydrolases_N"/>
</dbReference>
<evidence type="ECO:0000313" key="10">
    <source>
        <dbReference type="EMBL" id="QUO43151.1"/>
    </source>
</evidence>
<dbReference type="GO" id="GO:0046872">
    <property type="term" value="F:metal ion binding"/>
    <property type="evidence" value="ECO:0007669"/>
    <property type="project" value="UniProtKB-KW"/>
</dbReference>
<dbReference type="GO" id="GO:0051603">
    <property type="term" value="P:proteolysis involved in protein catabolic process"/>
    <property type="evidence" value="ECO:0007669"/>
    <property type="project" value="InterPro"/>
</dbReference>
<protein>
    <recommendedName>
        <fullName evidence="8">ATP-dependent protease subunit HslV</fullName>
        <ecNumber evidence="8">3.4.25.2</ecNumber>
    </recommendedName>
</protein>
<keyword evidence="5 8" id="KW-0479">Metal-binding</keyword>
<keyword evidence="8" id="KW-0021">Allosteric enzyme</keyword>
<accession>A0A7T5EP39</accession>
<evidence type="ECO:0000313" key="9">
    <source>
        <dbReference type="EMBL" id="QQE76122.1"/>
    </source>
</evidence>
<dbReference type="PANTHER" id="PTHR32194">
    <property type="entry name" value="METALLOPROTEASE TLDD"/>
    <property type="match status" value="1"/>
</dbReference>
<dbReference type="NCBIfam" id="TIGR03692">
    <property type="entry name" value="ATP_dep_HslV"/>
    <property type="match status" value="1"/>
</dbReference>
<proteinExistence type="inferred from homology"/>
<dbReference type="Pfam" id="PF00227">
    <property type="entry name" value="Proteasome"/>
    <property type="match status" value="1"/>
</dbReference>
<keyword evidence="6 8" id="KW-0378">Hydrolase</keyword>
<dbReference type="EMBL" id="CP066308">
    <property type="protein sequence ID" value="QQE76122.1"/>
    <property type="molecule type" value="Genomic_DNA"/>
</dbReference>
<dbReference type="KEGG" id="bcop:JD108_09790"/>
<gene>
    <name evidence="8 9" type="primary">hslV</name>
    <name evidence="9" type="ORF">JD108_09790</name>
    <name evidence="10" type="ORF">KDJ56_09485</name>
</gene>
<dbReference type="GO" id="GO:0004298">
    <property type="term" value="F:threonine-type endopeptidase activity"/>
    <property type="evidence" value="ECO:0007669"/>
    <property type="project" value="UniProtKB-KW"/>
</dbReference>
<dbReference type="PANTHER" id="PTHR32194:SF0">
    <property type="entry name" value="ATP-DEPENDENT PROTEASE SUBUNIT HSLV"/>
    <property type="match status" value="1"/>
</dbReference>
<dbReference type="RefSeq" id="WP_198829630.1">
    <property type="nucleotide sequence ID" value="NZ_CP066308.1"/>
</dbReference>
<comment type="similarity">
    <text evidence="2 8">Belongs to the peptidase T1B family. HslV subfamily.</text>
</comment>
<evidence type="ECO:0000256" key="7">
    <source>
        <dbReference type="ARBA" id="ARBA00023053"/>
    </source>
</evidence>
<dbReference type="PROSITE" id="PS51476">
    <property type="entry name" value="PROTEASOME_BETA_2"/>
    <property type="match status" value="1"/>
</dbReference>